<feature type="transmembrane region" description="Helical" evidence="6">
    <location>
        <begin position="256"/>
        <end position="283"/>
    </location>
</feature>
<keyword evidence="3 6" id="KW-0812">Transmembrane</keyword>
<comment type="subcellular location">
    <subcellularLocation>
        <location evidence="1">Cell membrane</location>
        <topology evidence="1">Multi-pass membrane protein</topology>
    </subcellularLocation>
</comment>
<keyword evidence="2" id="KW-1003">Cell membrane</keyword>
<dbReference type="InterPro" id="IPR003838">
    <property type="entry name" value="ABC3_permease_C"/>
</dbReference>
<dbReference type="STRING" id="576131.SAMN05444486_102172"/>
<dbReference type="EMBL" id="FNPR01000002">
    <property type="protein sequence ID" value="SDY43478.1"/>
    <property type="molecule type" value="Genomic_DNA"/>
</dbReference>
<evidence type="ECO:0000256" key="1">
    <source>
        <dbReference type="ARBA" id="ARBA00004651"/>
    </source>
</evidence>
<feature type="transmembrane region" description="Helical" evidence="6">
    <location>
        <begin position="464"/>
        <end position="490"/>
    </location>
</feature>
<evidence type="ECO:0000313" key="9">
    <source>
        <dbReference type="Proteomes" id="UP000199026"/>
    </source>
</evidence>
<keyword evidence="4 6" id="KW-1133">Transmembrane helix</keyword>
<evidence type="ECO:0000259" key="7">
    <source>
        <dbReference type="Pfam" id="PF02687"/>
    </source>
</evidence>
<feature type="domain" description="ABC3 transporter permease C-terminal" evidence="7">
    <location>
        <begin position="263"/>
        <end position="375"/>
    </location>
</feature>
<evidence type="ECO:0000313" key="8">
    <source>
        <dbReference type="EMBL" id="SDY43478.1"/>
    </source>
</evidence>
<dbReference type="GO" id="GO:0005886">
    <property type="term" value="C:plasma membrane"/>
    <property type="evidence" value="ECO:0007669"/>
    <property type="project" value="UniProtKB-SubCell"/>
</dbReference>
<evidence type="ECO:0000256" key="4">
    <source>
        <dbReference type="ARBA" id="ARBA00022989"/>
    </source>
</evidence>
<proteinExistence type="predicted"/>
<feature type="transmembrane region" description="Helical" evidence="6">
    <location>
        <begin position="395"/>
        <end position="418"/>
    </location>
</feature>
<dbReference type="OrthoDB" id="9775544at2"/>
<sequence length="837" mass="86815">MSLSTSLRLARAELKGGARGFYVFLICLALGVAAIAAIGTIREALERGLADNGAVLLGADAQVSLTYRFASPEERAALEARAIRLSEIADFRSLAAVGDLRVLTQVKAVDSAYPLTGAVTLEPDMPLAEALEARSGTYGAVMDPQLIARLGLEVGQSFSLGEASFTLRAALTGEPDNVASGFSFGPRTLLYRSALDGSGLLSSGTLFDSSYRLDLPAGTDLDALEADLRAALPDSGIRWTDARNAAPQASAFIERLAAFLVLVGFSGLAMGGIGVSIAVGAYLARKTRVIATLRSIGASRTTILTSYAVQIAVMALLGISLGLLLGGGGPLLLGPWLSTLLPVPASFAFYPAPLIEAALYGTLTAAIFTIWPLARSENVRAATLFRESEAGTGGLPRWPYLILLIALSTALVGAAVWFSGSVTLTLYTSFGLAAALAVLALAALGLRALARRLRPLAKHPMRRLALASIGGARSDALTTVLSLGLGLAVLSTVGQIDGNLRRAITGDLPEIAPSFFFIDVQKDQIGPFEAKLKNNPSVSRIETAPMLRGILSKINGIPATEVAAGHWVVEGDRGITYYDELPENWSIIEGEHWPLGANGPPQISFAAEEAEEIGLKIGDVLTLNILGRPIEAPITSLRDVDFSSAGIGFVMALNPGAVAGAPHSFIATVYAAPEAEAAILRDMSRAYPNITGVPVGEAIARVSEVLGALAGATRWGAAAAILAGFVVLIGAAGTGAPARSREAAILKSLGATRAQILRSFLLRAGLLGAAAAIVALAAGLTGAWAVNHFVFDSDFAVIWPSAFTILACGILANLIANIGFSLRALQAKPAQMLRGEG</sequence>
<feature type="transmembrane region" description="Helical" evidence="6">
    <location>
        <begin position="304"/>
        <end position="327"/>
    </location>
</feature>
<evidence type="ECO:0000256" key="5">
    <source>
        <dbReference type="ARBA" id="ARBA00023136"/>
    </source>
</evidence>
<feature type="domain" description="ABC3 transporter permease C-terminal" evidence="7">
    <location>
        <begin position="718"/>
        <end position="825"/>
    </location>
</feature>
<name>A0A1H3JVV5_9RHOB</name>
<evidence type="ECO:0000256" key="6">
    <source>
        <dbReference type="SAM" id="Phobius"/>
    </source>
</evidence>
<keyword evidence="5 6" id="KW-0472">Membrane</keyword>
<gene>
    <name evidence="8" type="ORF">SAMN05444486_102172</name>
</gene>
<dbReference type="Pfam" id="PF02687">
    <property type="entry name" value="FtsX"/>
    <property type="match status" value="2"/>
</dbReference>
<dbReference type="GeneID" id="78124248"/>
<dbReference type="InterPro" id="IPR038766">
    <property type="entry name" value="Membrane_comp_ABC_pdt"/>
</dbReference>
<protein>
    <submittedName>
        <fullName evidence="8">Putative ABC transport system permease protein</fullName>
    </submittedName>
</protein>
<feature type="transmembrane region" description="Helical" evidence="6">
    <location>
        <begin position="715"/>
        <end position="739"/>
    </location>
</feature>
<feature type="transmembrane region" description="Helical" evidence="6">
    <location>
        <begin position="760"/>
        <end position="786"/>
    </location>
</feature>
<dbReference type="Proteomes" id="UP000199026">
    <property type="component" value="Unassembled WGS sequence"/>
</dbReference>
<evidence type="ECO:0000256" key="3">
    <source>
        <dbReference type="ARBA" id="ARBA00022692"/>
    </source>
</evidence>
<dbReference type="RefSeq" id="WP_089889532.1">
    <property type="nucleotide sequence ID" value="NZ_CALJFH010000002.1"/>
</dbReference>
<evidence type="ECO:0000256" key="2">
    <source>
        <dbReference type="ARBA" id="ARBA00022475"/>
    </source>
</evidence>
<feature type="transmembrane region" description="Helical" evidence="6">
    <location>
        <begin position="347"/>
        <end position="374"/>
    </location>
</feature>
<feature type="transmembrane region" description="Helical" evidence="6">
    <location>
        <begin position="21"/>
        <end position="41"/>
    </location>
</feature>
<reference evidence="8 9" key="1">
    <citation type="submission" date="2016-10" db="EMBL/GenBank/DDBJ databases">
        <authorList>
            <person name="de Groot N.N."/>
        </authorList>
    </citation>
    <scope>NUCLEOTIDE SEQUENCE [LARGE SCALE GENOMIC DNA]</scope>
    <source>
        <strain evidence="8 9">DSM 24677</strain>
    </source>
</reference>
<feature type="transmembrane region" description="Helical" evidence="6">
    <location>
        <begin position="424"/>
        <end position="444"/>
    </location>
</feature>
<feature type="transmembrane region" description="Helical" evidence="6">
    <location>
        <begin position="798"/>
        <end position="822"/>
    </location>
</feature>
<keyword evidence="9" id="KW-1185">Reference proteome</keyword>
<accession>A0A1H3JVV5</accession>
<dbReference type="PANTHER" id="PTHR30287">
    <property type="entry name" value="MEMBRANE COMPONENT OF PREDICTED ABC SUPERFAMILY METABOLITE UPTAKE TRANSPORTER"/>
    <property type="match status" value="1"/>
</dbReference>
<organism evidence="8 9">
    <name type="scientific">Lentibacter algarum</name>
    <dbReference type="NCBI Taxonomy" id="576131"/>
    <lineage>
        <taxon>Bacteria</taxon>
        <taxon>Pseudomonadati</taxon>
        <taxon>Pseudomonadota</taxon>
        <taxon>Alphaproteobacteria</taxon>
        <taxon>Rhodobacterales</taxon>
        <taxon>Roseobacteraceae</taxon>
        <taxon>Lentibacter</taxon>
    </lineage>
</organism>
<dbReference type="AlphaFoldDB" id="A0A1H3JVV5"/>
<dbReference type="PANTHER" id="PTHR30287:SF1">
    <property type="entry name" value="INNER MEMBRANE PROTEIN"/>
    <property type="match status" value="1"/>
</dbReference>